<protein>
    <submittedName>
        <fullName evidence="1">Uncharacterized protein</fullName>
    </submittedName>
</protein>
<name>A0A1X0P2Q2_9TRYP</name>
<dbReference type="Proteomes" id="UP000192257">
    <property type="component" value="Unassembled WGS sequence"/>
</dbReference>
<keyword evidence="2" id="KW-1185">Reference proteome</keyword>
<dbReference type="EMBL" id="NBCO01000006">
    <property type="protein sequence ID" value="ORC91131.1"/>
    <property type="molecule type" value="Genomic_DNA"/>
</dbReference>
<evidence type="ECO:0000313" key="1">
    <source>
        <dbReference type="EMBL" id="ORC91131.1"/>
    </source>
</evidence>
<dbReference type="AlphaFoldDB" id="A0A1X0P2Q2"/>
<dbReference type="OrthoDB" id="271923at2759"/>
<comment type="caution">
    <text evidence="1">The sequence shown here is derived from an EMBL/GenBank/DDBJ whole genome shotgun (WGS) entry which is preliminary data.</text>
</comment>
<organism evidence="1 2">
    <name type="scientific">Trypanosoma theileri</name>
    <dbReference type="NCBI Taxonomy" id="67003"/>
    <lineage>
        <taxon>Eukaryota</taxon>
        <taxon>Discoba</taxon>
        <taxon>Euglenozoa</taxon>
        <taxon>Kinetoplastea</taxon>
        <taxon>Metakinetoplastina</taxon>
        <taxon>Trypanosomatida</taxon>
        <taxon>Trypanosomatidae</taxon>
        <taxon>Trypanosoma</taxon>
    </lineage>
</organism>
<gene>
    <name evidence="1" type="ORF">TM35_000061360</name>
</gene>
<evidence type="ECO:0000313" key="2">
    <source>
        <dbReference type="Proteomes" id="UP000192257"/>
    </source>
</evidence>
<accession>A0A1X0P2Q2</accession>
<reference evidence="1 2" key="1">
    <citation type="submission" date="2017-03" db="EMBL/GenBank/DDBJ databases">
        <title>An alternative strategy for trypanosome survival in the mammalian bloodstream revealed through genome and transcriptome analysis of the ubiquitous bovine parasite Trypanosoma (Megatrypanum) theileri.</title>
        <authorList>
            <person name="Kelly S."/>
            <person name="Ivens A."/>
            <person name="Mott A."/>
            <person name="O'Neill E."/>
            <person name="Emms D."/>
            <person name="Macleod O."/>
            <person name="Voorheis P."/>
            <person name="Matthews J."/>
            <person name="Matthews K."/>
            <person name="Carrington M."/>
        </authorList>
    </citation>
    <scope>NUCLEOTIDE SEQUENCE [LARGE SCALE GENOMIC DNA]</scope>
    <source>
        <strain evidence="1">Edinburgh</strain>
    </source>
</reference>
<dbReference type="VEuPathDB" id="TriTrypDB:TM35_000061360"/>
<dbReference type="RefSeq" id="XP_028885197.1">
    <property type="nucleotide sequence ID" value="XM_029023173.1"/>
</dbReference>
<proteinExistence type="predicted"/>
<sequence length="385" mass="43337">MTSKAPSRRLTDILHSNSKETLRRNAAELARVSASLPSTDMQTRFLRNQHLINPKSLHLLCDETILSRWCTFAVYKPPFCPMRRVEADGNFHNVSVESFISAALRSRSVQPILQRELQPKEMKVRVVNNVDIYASGPVIVTIADRHNFSTSLRDFTMKYDVLVAGHATLTEPVSVDAEKLFTFPSQVENNRNKEKNNDNDNTSIGRRITREGISASSLSKCVCTYQVKRNAYYAVHPVSLIEFTITAPPTPLPPQIESFVREHLSTFVLGDPEASATATTPISKEKKKKSELTISTDKIQATKTAWSVVAMRGDCDFPRVFTHLREVNINADVPDVSGSVAAKKKIEFHCRKCFEPILQQERVYSLKGRRIGLLDGSWTPESEFL</sequence>
<dbReference type="GeneID" id="39982953"/>